<keyword evidence="1" id="KW-0812">Transmembrane</keyword>
<proteinExistence type="predicted"/>
<evidence type="ECO:0000313" key="2">
    <source>
        <dbReference type="EMBL" id="SFM15713.1"/>
    </source>
</evidence>
<dbReference type="PROSITE" id="PS51257">
    <property type="entry name" value="PROKAR_LIPOPROTEIN"/>
    <property type="match status" value="1"/>
</dbReference>
<name>A0ABY1FUX9_9GAMM</name>
<protein>
    <submittedName>
        <fullName evidence="2">Uncharacterized protein</fullName>
    </submittedName>
</protein>
<sequence>MYKMVKSNGESVCFDRPILPNAIIFGVIGLLAACLIVFVWDDPALEAWFWFASIGLGLMVFGLFYLLVPDKRITLERDGSIFILKGKHWFGKRNSRFSSDGAMTIVRVTASEGNNAMNYVLEVKTLDGLRFMMGFHGFGSFSKEKLEELGKLLEEKSRGRLALVH</sequence>
<comment type="caution">
    <text evidence="2">The sequence shown here is derived from an EMBL/GenBank/DDBJ whole genome shotgun (WGS) entry which is preliminary data.</text>
</comment>
<feature type="transmembrane region" description="Helical" evidence="1">
    <location>
        <begin position="21"/>
        <end position="41"/>
    </location>
</feature>
<keyword evidence="1" id="KW-1133">Transmembrane helix</keyword>
<keyword evidence="1" id="KW-0472">Membrane</keyword>
<feature type="transmembrane region" description="Helical" evidence="1">
    <location>
        <begin position="47"/>
        <end position="68"/>
    </location>
</feature>
<organism evidence="2 3">
    <name type="scientific">Marinobacter salarius</name>
    <dbReference type="NCBI Taxonomy" id="1420917"/>
    <lineage>
        <taxon>Bacteria</taxon>
        <taxon>Pseudomonadati</taxon>
        <taxon>Pseudomonadota</taxon>
        <taxon>Gammaproteobacteria</taxon>
        <taxon>Pseudomonadales</taxon>
        <taxon>Marinobacteraceae</taxon>
        <taxon>Marinobacter</taxon>
    </lineage>
</organism>
<reference evidence="2 3" key="1">
    <citation type="submission" date="2016-10" db="EMBL/GenBank/DDBJ databases">
        <authorList>
            <person name="Varghese N."/>
            <person name="Submissions S."/>
        </authorList>
    </citation>
    <scope>NUCLEOTIDE SEQUENCE [LARGE SCALE GENOMIC DNA]</scope>
    <source>
        <strain evidence="2 3">DSM 26291</strain>
    </source>
</reference>
<accession>A0ABY1FUX9</accession>
<keyword evidence="3" id="KW-1185">Reference proteome</keyword>
<dbReference type="EMBL" id="FOTV01000044">
    <property type="protein sequence ID" value="SFM15713.1"/>
    <property type="molecule type" value="Genomic_DNA"/>
</dbReference>
<gene>
    <name evidence="2" type="ORF">SAMN04487868_1445</name>
</gene>
<dbReference type="Proteomes" id="UP000199211">
    <property type="component" value="Unassembled WGS sequence"/>
</dbReference>
<evidence type="ECO:0000256" key="1">
    <source>
        <dbReference type="SAM" id="Phobius"/>
    </source>
</evidence>
<evidence type="ECO:0000313" key="3">
    <source>
        <dbReference type="Proteomes" id="UP000199211"/>
    </source>
</evidence>